<feature type="compositionally biased region" description="Basic and acidic residues" evidence="3">
    <location>
        <begin position="185"/>
        <end position="194"/>
    </location>
</feature>
<evidence type="ECO:0000259" key="4">
    <source>
        <dbReference type="Pfam" id="PF07808"/>
    </source>
</evidence>
<feature type="region of interest" description="Disordered" evidence="3">
    <location>
        <begin position="1"/>
        <end position="89"/>
    </location>
</feature>
<dbReference type="Pfam" id="PF07808">
    <property type="entry name" value="RED_N"/>
    <property type="match status" value="1"/>
</dbReference>
<dbReference type="STRING" id="698492.A0A0E9N9P5"/>
<dbReference type="Proteomes" id="UP000033140">
    <property type="component" value="Unassembled WGS sequence"/>
</dbReference>
<dbReference type="OrthoDB" id="3366823at2759"/>
<evidence type="ECO:0000256" key="2">
    <source>
        <dbReference type="ARBA" id="ARBA00023242"/>
    </source>
</evidence>
<dbReference type="EMBL" id="BACD03000004">
    <property type="protein sequence ID" value="GAO46421.1"/>
    <property type="molecule type" value="Genomic_DNA"/>
</dbReference>
<feature type="region of interest" description="Disordered" evidence="3">
    <location>
        <begin position="175"/>
        <end position="390"/>
    </location>
</feature>
<keyword evidence="2" id="KW-0539">Nucleus</keyword>
<evidence type="ECO:0000313" key="5">
    <source>
        <dbReference type="EMBL" id="GAO46421.1"/>
    </source>
</evidence>
<keyword evidence="6" id="KW-1185">Reference proteome</keyword>
<dbReference type="GO" id="GO:0005634">
    <property type="term" value="C:nucleus"/>
    <property type="evidence" value="ECO:0007669"/>
    <property type="project" value="UniProtKB-SubCell"/>
</dbReference>
<accession>A0A0E9N9P5</accession>
<comment type="subcellular location">
    <subcellularLocation>
        <location evidence="1">Nucleus</location>
    </subcellularLocation>
</comment>
<dbReference type="AlphaFoldDB" id="A0A0E9N9P5"/>
<organism evidence="5 6">
    <name type="scientific">Saitoella complicata (strain BCRC 22490 / CBS 7301 / JCM 7358 / NBRC 10748 / NRRL Y-17804)</name>
    <dbReference type="NCBI Taxonomy" id="698492"/>
    <lineage>
        <taxon>Eukaryota</taxon>
        <taxon>Fungi</taxon>
        <taxon>Dikarya</taxon>
        <taxon>Ascomycota</taxon>
        <taxon>Taphrinomycotina</taxon>
        <taxon>Taphrinomycotina incertae sedis</taxon>
        <taxon>Saitoella</taxon>
    </lineage>
</organism>
<feature type="domain" description="RED-like N-terminal" evidence="4">
    <location>
        <begin position="93"/>
        <end position="188"/>
    </location>
</feature>
<name>A0A0E9N9P5_SAICN</name>
<gene>
    <name evidence="5" type="ORF">G7K_0652-t1</name>
</gene>
<feature type="compositionally biased region" description="Basic and acidic residues" evidence="3">
    <location>
        <begin position="275"/>
        <end position="287"/>
    </location>
</feature>
<reference evidence="5 6" key="2">
    <citation type="journal article" date="2014" name="J. Gen. Appl. Microbiol.">
        <title>The early diverging ascomycetous budding yeast Saitoella complicata has three histone deacetylases belonging to the Clr6, Hos2, and Rpd3 lineages.</title>
        <authorList>
            <person name="Nishida H."/>
            <person name="Matsumoto T."/>
            <person name="Kondo S."/>
            <person name="Hamamoto M."/>
            <person name="Yoshikawa H."/>
        </authorList>
    </citation>
    <scope>NUCLEOTIDE SEQUENCE [LARGE SCALE GENOMIC DNA]</scope>
    <source>
        <strain evidence="5 6">NRRL Y-17804</strain>
    </source>
</reference>
<feature type="region of interest" description="Disordered" evidence="3">
    <location>
        <begin position="127"/>
        <end position="147"/>
    </location>
</feature>
<feature type="compositionally biased region" description="Acidic residues" evidence="3">
    <location>
        <begin position="361"/>
        <end position="371"/>
    </location>
</feature>
<dbReference type="InterPro" id="IPR012916">
    <property type="entry name" value="RED_N"/>
</dbReference>
<reference evidence="5 6" key="3">
    <citation type="journal article" date="2015" name="Genome Announc.">
        <title>Draft Genome Sequence of the Archiascomycetous Yeast Saitoella complicata.</title>
        <authorList>
            <person name="Yamauchi K."/>
            <person name="Kondo S."/>
            <person name="Hamamoto M."/>
            <person name="Takahashi Y."/>
            <person name="Ogura Y."/>
            <person name="Hayashi T."/>
            <person name="Nishida H."/>
        </authorList>
    </citation>
    <scope>NUCLEOTIDE SEQUENCE [LARGE SCALE GENOMIC DNA]</scope>
    <source>
        <strain evidence="5 6">NRRL Y-17804</strain>
    </source>
</reference>
<dbReference type="OMA" id="NHEENTH"/>
<sequence>MNQQDFRKLLATPRPGSGGSANSRSGFALPGRGKPAGALGMTPRNVKPTNVFAKPKSPGKEKKEKSILPEGYVDRAKLRQQQADKEEEKLKDVDARTAYEQSKLLGGDLEHTHLVKGLDFALLKKVKQGEDLSGEKPREEGPKGGVEEDLEAAFQTAKAEPPKKMTRDELLAKMRAGRTVAKSSKPVEEGLDKSKFRKIGVPPPPAEEPKEEEEKVKIVVGPDGKIKRLVKKKKKTQQEKKPEPEPVANPMNDDGDIFADVGEYDPFAGMDSSDDEKTDKEETKEPSETPAEPPRRNYFTSTTADSDSDGDITTESLRNDPTLKAALKKASQIAEKKGTELEDEEEVKARKRMEMLARDDADFEFGSDEDEGPKKKKRRRKAKGDDDDDD</sequence>
<dbReference type="PANTHER" id="PTHR12765">
    <property type="entry name" value="RED PROTEIN IK FACTOR CYTOKINE IK"/>
    <property type="match status" value="1"/>
</dbReference>
<feature type="compositionally biased region" description="Basic and acidic residues" evidence="3">
    <location>
        <begin position="127"/>
        <end position="146"/>
    </location>
</feature>
<reference evidence="5 6" key="1">
    <citation type="journal article" date="2011" name="J. Gen. Appl. Microbiol.">
        <title>Draft genome sequencing of the enigmatic yeast Saitoella complicata.</title>
        <authorList>
            <person name="Nishida H."/>
            <person name="Hamamoto M."/>
            <person name="Sugiyama J."/>
        </authorList>
    </citation>
    <scope>NUCLEOTIDE SEQUENCE [LARGE SCALE GENOMIC DNA]</scope>
    <source>
        <strain evidence="5 6">NRRL Y-17804</strain>
    </source>
</reference>
<evidence type="ECO:0000256" key="1">
    <source>
        <dbReference type="ARBA" id="ARBA00004123"/>
    </source>
</evidence>
<evidence type="ECO:0000313" key="6">
    <source>
        <dbReference type="Proteomes" id="UP000033140"/>
    </source>
</evidence>
<comment type="caution">
    <text evidence="5">The sequence shown here is derived from an EMBL/GenBank/DDBJ whole genome shotgun (WGS) entry which is preliminary data.</text>
</comment>
<dbReference type="InterPro" id="IPR039896">
    <property type="entry name" value="Red-like"/>
</dbReference>
<proteinExistence type="predicted"/>
<protein>
    <recommendedName>
        <fullName evidence="4">RED-like N-terminal domain-containing protein</fullName>
    </recommendedName>
</protein>
<feature type="compositionally biased region" description="Basic and acidic residues" evidence="3">
    <location>
        <begin position="58"/>
        <end position="89"/>
    </location>
</feature>
<dbReference type="RefSeq" id="XP_019027721.1">
    <property type="nucleotide sequence ID" value="XM_019168904.1"/>
</dbReference>
<evidence type="ECO:0000256" key="3">
    <source>
        <dbReference type="SAM" id="MobiDB-lite"/>
    </source>
</evidence>